<dbReference type="Pfam" id="PF01294">
    <property type="entry name" value="Ribosomal_L13e"/>
    <property type="match status" value="1"/>
</dbReference>
<dbReference type="FunFam" id="1.20.5.110:FF:000003">
    <property type="entry name" value="60S ribosomal protein L13"/>
    <property type="match status" value="1"/>
</dbReference>
<dbReference type="InterPro" id="IPR038765">
    <property type="entry name" value="Papain-like_cys_pep_sf"/>
</dbReference>
<organism evidence="14 15">
    <name type="scientific">Wallemia hederae</name>
    <dbReference type="NCBI Taxonomy" id="1540922"/>
    <lineage>
        <taxon>Eukaryota</taxon>
        <taxon>Fungi</taxon>
        <taxon>Dikarya</taxon>
        <taxon>Basidiomycota</taxon>
        <taxon>Wallemiomycotina</taxon>
        <taxon>Wallemiomycetes</taxon>
        <taxon>Wallemiales</taxon>
        <taxon>Wallemiaceae</taxon>
        <taxon>Wallemia</taxon>
    </lineage>
</organism>
<dbReference type="InterPro" id="IPR009449">
    <property type="entry name" value="Sec2_N"/>
</dbReference>
<dbReference type="InterPro" id="IPR004134">
    <property type="entry name" value="Peptidase_C1B"/>
</dbReference>
<dbReference type="Pfam" id="PF03051">
    <property type="entry name" value="Peptidase_C1_2"/>
    <property type="match status" value="1"/>
</dbReference>
<evidence type="ECO:0000256" key="7">
    <source>
        <dbReference type="ARBA" id="ARBA00023274"/>
    </source>
</evidence>
<evidence type="ECO:0000313" key="15">
    <source>
        <dbReference type="Proteomes" id="UP000310189"/>
    </source>
</evidence>
<dbReference type="GO" id="GO:1990904">
    <property type="term" value="C:ribonucleoprotein complex"/>
    <property type="evidence" value="ECO:0007669"/>
    <property type="project" value="UniProtKB-KW"/>
</dbReference>
<evidence type="ECO:0000256" key="3">
    <source>
        <dbReference type="ARBA" id="ARBA00022670"/>
    </source>
</evidence>
<keyword evidence="11" id="KW-0175">Coiled coil</keyword>
<dbReference type="GO" id="GO:0005840">
    <property type="term" value="C:ribosome"/>
    <property type="evidence" value="ECO:0007669"/>
    <property type="project" value="UniProtKB-KW"/>
</dbReference>
<dbReference type="GO" id="GO:0006412">
    <property type="term" value="P:translation"/>
    <property type="evidence" value="ECO:0007669"/>
    <property type="project" value="InterPro"/>
</dbReference>
<comment type="function">
    <text evidence="8">The normal physiological role of the enzyme is unknown, but it is not essential for the viability of yeast cells. Has aminopeptidase activity, shortening substrate peptides sequentially by 1 amino acid. Has bleomycin hydrolase activity, which can protect the cell from the toxic effects of bleomycin. Has homocysteine-thiolactonase activity, protecting the cell against homocysteine toxicity. Acts as a repressor in the GAL4 regulatory system, but this does not require either the peptidase or nucleic acid-binding activities.</text>
</comment>
<dbReference type="Gene3D" id="1.20.5.110">
    <property type="match status" value="1"/>
</dbReference>
<keyword evidence="15" id="KW-1185">Reference proteome</keyword>
<keyword evidence="3" id="KW-0645">Protease</keyword>
<sequence length="1293" mass="144887">MGQILSTDNTQRTQPQDAAIDEKQAYLNEVADSQRLLQSLKLRTSSTAEASETVKIDSCKQWEKDLLDDPKNRLATDTFSKADIANTLSGRAARINDQNIFNLVASEIDDITNQASSGRCWLFASTNLLRNEAKKQLNVDNFQLSQSYLSFWDRIEKSNQYLEHSIELAEEPIGTRIVDYLNSSPIGDGGQFDMVVNLINKYGVVPQSVYPESYNSSNSSKINGLLTTKLREGALELRKLHASAKQLGSSPERIVRRRKNELLEEIYGAAVIAFGPPPSADEEFVFEYKDRNNKVNTIKTTPLGFADKYLNNFRVNDWYSLINDPRNEYSKLYTVDKLQNVVGGRPVQYVNTSADRLVDAVVTHLKNGKPVFFGCDVGKFSERLGGLLDPKLFDYELAFNLKLGMSKADRLATGESSMTHAMCINAAHVVDGKVQRFRIENSWGKDAGQDGYFICTVDWFKEFVYQVVVNKSLAPKDLNAVFDNKDDVRVLPCYDPSDGGLTFEVLEQWTLWLDVLNVSTILLDTTFTAHLQVFFTVKVGETPLLGNNDLLTTWELVTSTTKGLLDDVSVLVLTTDRDQDLTNVDTSDGTVWLTPSVSHTLLQSISTSARQHLVDTDDVEWVYTDTQVEGFLTGGLDNVLVASNTSSFECLRRELLELVRDQVSAVWEVVYGSLLTTQVEDTNLWVWDTTVVSRLWEWLVLDVSVATERSSTHCEALELWLQWLVISSNLLLFSQEAVFATTTFFTVSIVSGQLYARSHPPGNHFRKDWQSRVKTWFNQPGKKKSRRVAREKKAAALGVRPLENLRPAVRCPTVRYNRKLRAGKGFSLAELKAAGIRRKEALSVGIPVDHRRRNLSEEGLKLNVQRLEAYKSRLIVFPRNAKKPAKTDSKDLSAPITRDVQAVVPIPAGYVPEGPRKISDGEREANAFRTLRQERATARHDGARKARAAKKAEEEEQKYVHVIAAAVADKQILGRSKHCQVGELEGKLEELTKHNSQLTDQLKVANSNLTLSESNFEMLEKIIENGERFTNSTKRTDSIQLNILDQLKKLKSQNVVLSQEKAQLEEEFESLSQALFEEANKMVADARKSYSEVESYNNELIQENKSLKSIIKSLQADSGKRSSNSLPMTIPPPPKPPTSSIQTRSSFAVKARDNEEDLDDLQQSAPIVRPSLDSKPIAAPSDPVPSPPTPPISRLNKVRQSWFSKFKSNKAPDDPFDADQGYGALMSLNVDADDDNDDENNDQEVLIDEDTKDPSNKPEQLTKSPSFPSLSNSNIKSGRTSSFPTIPQLKSFK</sequence>
<dbReference type="GO" id="GO:0043418">
    <property type="term" value="P:homocysteine catabolic process"/>
    <property type="evidence" value="ECO:0007669"/>
    <property type="project" value="TreeGrafter"/>
</dbReference>
<dbReference type="EMBL" id="SPNW01000026">
    <property type="protein sequence ID" value="TIA89555.1"/>
    <property type="molecule type" value="Genomic_DNA"/>
</dbReference>
<evidence type="ECO:0000259" key="13">
    <source>
        <dbReference type="Pfam" id="PF06428"/>
    </source>
</evidence>
<dbReference type="Proteomes" id="UP000310189">
    <property type="component" value="Unassembled WGS sequence"/>
</dbReference>
<dbReference type="OrthoDB" id="2666448at2759"/>
<feature type="compositionally biased region" description="Pro residues" evidence="12">
    <location>
        <begin position="1182"/>
        <end position="1191"/>
    </location>
</feature>
<dbReference type="PANTHER" id="PTHR10363">
    <property type="entry name" value="BLEOMYCIN HYDROLASE"/>
    <property type="match status" value="1"/>
</dbReference>
<dbReference type="GO" id="GO:0005737">
    <property type="term" value="C:cytoplasm"/>
    <property type="evidence" value="ECO:0007669"/>
    <property type="project" value="TreeGrafter"/>
</dbReference>
<comment type="similarity">
    <text evidence="2 10">Belongs to the eukaryotic ribosomal protein eL13 family.</text>
</comment>
<evidence type="ECO:0000256" key="11">
    <source>
        <dbReference type="SAM" id="Coils"/>
    </source>
</evidence>
<evidence type="ECO:0000256" key="2">
    <source>
        <dbReference type="ARBA" id="ARBA00005640"/>
    </source>
</evidence>
<dbReference type="PANTHER" id="PTHR10363:SF2">
    <property type="entry name" value="BLEOMYCIN HYDROLASE"/>
    <property type="match status" value="1"/>
</dbReference>
<evidence type="ECO:0000256" key="10">
    <source>
        <dbReference type="RuleBase" id="RU000572"/>
    </source>
</evidence>
<dbReference type="InterPro" id="IPR001380">
    <property type="entry name" value="Ribosomal_eL13"/>
</dbReference>
<keyword evidence="6 10" id="KW-0689">Ribosomal protein</keyword>
<feature type="region of interest" description="Disordered" evidence="12">
    <location>
        <begin position="1116"/>
        <end position="1293"/>
    </location>
</feature>
<name>A0A4T0FNZ9_9BASI</name>
<evidence type="ECO:0000256" key="1">
    <source>
        <dbReference type="ARBA" id="ARBA00000423"/>
    </source>
</evidence>
<accession>A0A4T0FNZ9</accession>
<keyword evidence="4" id="KW-0378">Hydrolase</keyword>
<evidence type="ECO:0000256" key="4">
    <source>
        <dbReference type="ARBA" id="ARBA00022801"/>
    </source>
</evidence>
<dbReference type="GO" id="GO:0070005">
    <property type="term" value="F:cysteine-type aminopeptidase activity"/>
    <property type="evidence" value="ECO:0007669"/>
    <property type="project" value="InterPro"/>
</dbReference>
<gene>
    <name evidence="14" type="ORF">E3P99_02043</name>
</gene>
<dbReference type="InterPro" id="IPR018256">
    <property type="entry name" value="Ribosomal_eL13_CS"/>
</dbReference>
<dbReference type="SUPFAM" id="SSF144284">
    <property type="entry name" value="Sec2 N-terminal region"/>
    <property type="match status" value="1"/>
</dbReference>
<protein>
    <recommendedName>
        <fullName evidence="10">60S ribosomal protein L13</fullName>
    </recommendedName>
</protein>
<dbReference type="InterPro" id="IPR000169">
    <property type="entry name" value="Pept_cys_AS"/>
</dbReference>
<dbReference type="Gene3D" id="6.10.140.910">
    <property type="match status" value="1"/>
</dbReference>
<dbReference type="GO" id="GO:0006508">
    <property type="term" value="P:proteolysis"/>
    <property type="evidence" value="ECO:0007669"/>
    <property type="project" value="UniProtKB-KW"/>
</dbReference>
<dbReference type="SUPFAM" id="SSF54001">
    <property type="entry name" value="Cysteine proteinases"/>
    <property type="match status" value="1"/>
</dbReference>
<dbReference type="GO" id="GO:0009636">
    <property type="term" value="P:response to toxic substance"/>
    <property type="evidence" value="ECO:0007669"/>
    <property type="project" value="TreeGrafter"/>
</dbReference>
<dbReference type="CDD" id="cd00585">
    <property type="entry name" value="Peptidase_C1B"/>
    <property type="match status" value="1"/>
</dbReference>
<evidence type="ECO:0000256" key="12">
    <source>
        <dbReference type="SAM" id="MobiDB-lite"/>
    </source>
</evidence>
<comment type="caution">
    <text evidence="14">The sequence shown here is derived from an EMBL/GenBank/DDBJ whole genome shotgun (WGS) entry which is preliminary data.</text>
</comment>
<comment type="subunit">
    <text evidence="9">Homohexamer. Binds to nucleic acids. Binds single-stranded DNA and RNA with higher affinity than double-stranded DNA.</text>
</comment>
<dbReference type="HAMAP" id="MF_00499">
    <property type="entry name" value="Ribosomal_eL13"/>
    <property type="match status" value="1"/>
</dbReference>
<keyword evidence="5" id="KW-0788">Thiol protease</keyword>
<evidence type="ECO:0000313" key="14">
    <source>
        <dbReference type="EMBL" id="TIA89555.1"/>
    </source>
</evidence>
<feature type="compositionally biased region" description="Polar residues" evidence="12">
    <location>
        <begin position="1257"/>
        <end position="1285"/>
    </location>
</feature>
<comment type="catalytic activity">
    <reaction evidence="1">
        <text>Inactivates bleomycin B2 (a cytotoxic glycometallopeptide) by hydrolysis of a carboxyamide bond of beta-aminoalanine, but also shows general aminopeptidase activity. The specificity varies somewhat with source, but amino acid arylamides of Met, Leu and Ala are preferred.</text>
        <dbReference type="EC" id="3.4.22.40"/>
    </reaction>
</comment>
<feature type="compositionally biased region" description="Acidic residues" evidence="12">
    <location>
        <begin position="1231"/>
        <end position="1251"/>
    </location>
</feature>
<dbReference type="PROSITE" id="PS00139">
    <property type="entry name" value="THIOL_PROTEASE_CYS"/>
    <property type="match status" value="1"/>
</dbReference>
<dbReference type="PROSITE" id="PS01104">
    <property type="entry name" value="RIBOSOMAL_L13E"/>
    <property type="match status" value="1"/>
</dbReference>
<keyword evidence="7 10" id="KW-0687">Ribonucleoprotein</keyword>
<evidence type="ECO:0000256" key="5">
    <source>
        <dbReference type="ARBA" id="ARBA00022807"/>
    </source>
</evidence>
<evidence type="ECO:0000256" key="9">
    <source>
        <dbReference type="ARBA" id="ARBA00026080"/>
    </source>
</evidence>
<dbReference type="GO" id="GO:0003735">
    <property type="term" value="F:structural constituent of ribosome"/>
    <property type="evidence" value="ECO:0007669"/>
    <property type="project" value="InterPro"/>
</dbReference>
<feature type="coiled-coil region" evidence="11">
    <location>
        <begin position="981"/>
        <end position="1008"/>
    </location>
</feature>
<dbReference type="GO" id="GO:0004197">
    <property type="term" value="F:cysteine-type endopeptidase activity"/>
    <property type="evidence" value="ECO:0007669"/>
    <property type="project" value="UniProtKB-EC"/>
</dbReference>
<feature type="domain" description="GDP/GTP exchange factor Sec2 N-terminal" evidence="13">
    <location>
        <begin position="996"/>
        <end position="1116"/>
    </location>
</feature>
<dbReference type="Pfam" id="PF06428">
    <property type="entry name" value="Sec2p"/>
    <property type="match status" value="1"/>
</dbReference>
<reference evidence="14 15" key="1">
    <citation type="submission" date="2019-03" db="EMBL/GenBank/DDBJ databases">
        <title>Sequencing 23 genomes of Wallemia ichthyophaga.</title>
        <authorList>
            <person name="Gostincar C."/>
        </authorList>
    </citation>
    <scope>NUCLEOTIDE SEQUENCE [LARGE SCALE GENOMIC DNA]</scope>
    <source>
        <strain evidence="14 15">EXF-5753</strain>
    </source>
</reference>
<proteinExistence type="inferred from homology"/>
<evidence type="ECO:0000256" key="8">
    <source>
        <dbReference type="ARBA" id="ARBA00025347"/>
    </source>
</evidence>
<dbReference type="Gene3D" id="3.90.70.10">
    <property type="entry name" value="Cysteine proteinases"/>
    <property type="match status" value="1"/>
</dbReference>
<evidence type="ECO:0000256" key="6">
    <source>
        <dbReference type="ARBA" id="ARBA00022980"/>
    </source>
</evidence>